<reference evidence="2 5" key="3">
    <citation type="submission" date="2021-03" db="EMBL/GenBank/DDBJ databases">
        <title>Genomic Encyclopedia of Type Strains, Phase IV (KMG-IV): sequencing the most valuable type-strain genomes for metagenomic binning, comparative biology and taxonomic classification.</title>
        <authorList>
            <person name="Goeker M."/>
        </authorList>
    </citation>
    <scope>NUCLEOTIDE SEQUENCE [LARGE SCALE GENOMIC DNA]</scope>
    <source>
        <strain evidence="2 5">DSM 22420</strain>
    </source>
</reference>
<reference evidence="3" key="2">
    <citation type="submission" date="2016-10" db="EMBL/GenBank/DDBJ databases">
        <authorList>
            <person name="de Groot N.N."/>
        </authorList>
    </citation>
    <scope>NUCLEOTIDE SEQUENCE [LARGE SCALE GENOMIC DNA]</scope>
    <source>
        <strain evidence="3">CGMCC 1.8911</strain>
    </source>
</reference>
<dbReference type="OrthoDB" id="384795at2"/>
<name>A0A1G8WYL6_9STAP</name>
<dbReference type="STRING" id="586411.SAMN05216187_1039"/>
<protein>
    <submittedName>
        <fullName evidence="2">Uncharacterized protein YdhG (YjbR/CyaY superfamily)</fullName>
    </submittedName>
</protein>
<evidence type="ECO:0000313" key="4">
    <source>
        <dbReference type="Proteomes" id="UP000242700"/>
    </source>
</evidence>
<evidence type="ECO:0000259" key="1">
    <source>
        <dbReference type="Pfam" id="PF08818"/>
    </source>
</evidence>
<reference evidence="4" key="1">
    <citation type="submission" date="2016-10" db="EMBL/GenBank/DDBJ databases">
        <authorList>
            <person name="Varghese N."/>
            <person name="Submissions S."/>
        </authorList>
    </citation>
    <scope>NUCLEOTIDE SEQUENCE [LARGE SCALE GENOMIC DNA]</scope>
    <source>
        <strain evidence="4">CGMCC 1.8911</strain>
    </source>
</reference>
<feature type="domain" description="YdhG-like" evidence="1">
    <location>
        <begin position="19"/>
        <end position="113"/>
    </location>
</feature>
<evidence type="ECO:0000313" key="2">
    <source>
        <dbReference type="EMBL" id="MBP1952461.1"/>
    </source>
</evidence>
<gene>
    <name evidence="2" type="ORF">J2Z27_001509</name>
    <name evidence="3" type="ORF">SAMN05216187_1039</name>
</gene>
<dbReference type="RefSeq" id="WP_092595570.1">
    <property type="nucleotide sequence ID" value="NZ_BMCN01000002.1"/>
</dbReference>
<dbReference type="EMBL" id="FNFI01000003">
    <property type="protein sequence ID" value="SDJ83176.1"/>
    <property type="molecule type" value="Genomic_DNA"/>
</dbReference>
<dbReference type="InterPro" id="IPR014922">
    <property type="entry name" value="YdhG-like"/>
</dbReference>
<keyword evidence="5" id="KW-1185">Reference proteome</keyword>
<organism evidence="3 4">
    <name type="scientific">Jeotgalicoccus aerolatus</name>
    <dbReference type="NCBI Taxonomy" id="709510"/>
    <lineage>
        <taxon>Bacteria</taxon>
        <taxon>Bacillati</taxon>
        <taxon>Bacillota</taxon>
        <taxon>Bacilli</taxon>
        <taxon>Bacillales</taxon>
        <taxon>Staphylococcaceae</taxon>
        <taxon>Jeotgalicoccus</taxon>
    </lineage>
</organism>
<dbReference type="Proteomes" id="UP000242700">
    <property type="component" value="Unassembled WGS sequence"/>
</dbReference>
<dbReference type="SUPFAM" id="SSF159888">
    <property type="entry name" value="YdhG-like"/>
    <property type="match status" value="1"/>
</dbReference>
<dbReference type="EMBL" id="JAGGKN010000004">
    <property type="protein sequence ID" value="MBP1952461.1"/>
    <property type="molecule type" value="Genomic_DNA"/>
</dbReference>
<sequence length="124" mass="14573">MSVKIFKPYLEKIEDAKDRAKVEAVFDWIDTEFPDLVHAVKWSTPMYTKDDTFIIAVKPAKKYFSINPEAAGIETFSSKIKAAGYDHEQMTFKIKYSDTVDYELLREIIEFNIEDKKDSSKFWR</sequence>
<proteinExistence type="predicted"/>
<evidence type="ECO:0000313" key="3">
    <source>
        <dbReference type="EMBL" id="SDJ83176.1"/>
    </source>
</evidence>
<dbReference type="Pfam" id="PF08818">
    <property type="entry name" value="DUF1801"/>
    <property type="match status" value="1"/>
</dbReference>
<evidence type="ECO:0000313" key="5">
    <source>
        <dbReference type="Proteomes" id="UP001519348"/>
    </source>
</evidence>
<dbReference type="Proteomes" id="UP001519348">
    <property type="component" value="Unassembled WGS sequence"/>
</dbReference>
<dbReference type="Gene3D" id="3.90.1150.200">
    <property type="match status" value="1"/>
</dbReference>
<accession>A0A1G8WYL6</accession>
<dbReference type="AlphaFoldDB" id="A0A1G8WYL6"/>